<dbReference type="InParanoid" id="M1DYM9"/>
<dbReference type="EnsemblPlants" id="PGSC0003DMT400096528">
    <property type="protein sequence ID" value="PGSC0003DMT400096528"/>
    <property type="gene ID" value="PGSC0003DMG400046099"/>
</dbReference>
<organism evidence="1 2">
    <name type="scientific">Solanum tuberosum</name>
    <name type="common">Potato</name>
    <dbReference type="NCBI Taxonomy" id="4113"/>
    <lineage>
        <taxon>Eukaryota</taxon>
        <taxon>Viridiplantae</taxon>
        <taxon>Streptophyta</taxon>
        <taxon>Embryophyta</taxon>
        <taxon>Tracheophyta</taxon>
        <taxon>Spermatophyta</taxon>
        <taxon>Magnoliopsida</taxon>
        <taxon>eudicotyledons</taxon>
        <taxon>Gunneridae</taxon>
        <taxon>Pentapetalae</taxon>
        <taxon>asterids</taxon>
        <taxon>lamiids</taxon>
        <taxon>Solanales</taxon>
        <taxon>Solanaceae</taxon>
        <taxon>Solanoideae</taxon>
        <taxon>Solaneae</taxon>
        <taxon>Solanum</taxon>
    </lineage>
</organism>
<protein>
    <submittedName>
        <fullName evidence="1">Uncharacterized protein</fullName>
    </submittedName>
</protein>
<dbReference type="Proteomes" id="UP000011115">
    <property type="component" value="Unassembled WGS sequence"/>
</dbReference>
<evidence type="ECO:0000313" key="2">
    <source>
        <dbReference type="Proteomes" id="UP000011115"/>
    </source>
</evidence>
<dbReference type="HOGENOM" id="CLU_2162871_0_0_1"/>
<sequence>MDALMIQDQRYDQHQLMSHQGVNTDRNGGDRLFPQQSVVEPGYFSMTQGSAHELLPQQNDAEPIDALMTPDQHHDQHQFISHQGVNTNTYSGEDDFFSELSIEELKEFFDI</sequence>
<reference evidence="2" key="1">
    <citation type="journal article" date="2011" name="Nature">
        <title>Genome sequence and analysis of the tuber crop potato.</title>
        <authorList>
            <consortium name="The Potato Genome Sequencing Consortium"/>
        </authorList>
    </citation>
    <scope>NUCLEOTIDE SEQUENCE [LARGE SCALE GENOMIC DNA]</scope>
    <source>
        <strain evidence="2">cv. DM1-3 516 R44</strain>
    </source>
</reference>
<dbReference type="Gramene" id="PGSC0003DMT400096528">
    <property type="protein sequence ID" value="PGSC0003DMT400096528"/>
    <property type="gene ID" value="PGSC0003DMG400046099"/>
</dbReference>
<accession>M1DYM9</accession>
<proteinExistence type="predicted"/>
<reference evidence="1" key="2">
    <citation type="submission" date="2015-06" db="UniProtKB">
        <authorList>
            <consortium name="EnsemblPlants"/>
        </authorList>
    </citation>
    <scope>IDENTIFICATION</scope>
    <source>
        <strain evidence="1">DM1-3 516 R44</strain>
    </source>
</reference>
<dbReference type="AlphaFoldDB" id="M1DYM9"/>
<name>M1DYM9_SOLTU</name>
<evidence type="ECO:0000313" key="1">
    <source>
        <dbReference type="EnsemblPlants" id="PGSC0003DMT400096528"/>
    </source>
</evidence>
<keyword evidence="2" id="KW-1185">Reference proteome</keyword>
<dbReference type="PaxDb" id="4113-PGSC0003DMT400096528"/>